<dbReference type="OrthoDB" id="8535650at2"/>
<organism evidence="1 2">
    <name type="scientific">Pararobbsia silviterrae</name>
    <dbReference type="NCBI Taxonomy" id="1792498"/>
    <lineage>
        <taxon>Bacteria</taxon>
        <taxon>Pseudomonadati</taxon>
        <taxon>Pseudomonadota</taxon>
        <taxon>Betaproteobacteria</taxon>
        <taxon>Burkholderiales</taxon>
        <taxon>Burkholderiaceae</taxon>
        <taxon>Pararobbsia</taxon>
    </lineage>
</organism>
<dbReference type="Gene3D" id="3.15.10.40">
    <property type="entry name" value="Uncharacterised protein PF07273, DUF1439"/>
    <property type="match status" value="1"/>
</dbReference>
<evidence type="ECO:0000313" key="1">
    <source>
        <dbReference type="EMBL" id="RKP59111.1"/>
    </source>
</evidence>
<proteinExistence type="predicted"/>
<dbReference type="EMBL" id="RBZU01000001">
    <property type="protein sequence ID" value="RKP59111.1"/>
    <property type="molecule type" value="Genomic_DNA"/>
</dbReference>
<dbReference type="Proteomes" id="UP000270342">
    <property type="component" value="Unassembled WGS sequence"/>
</dbReference>
<name>A0A494Y8U8_9BURK</name>
<dbReference type="RefSeq" id="WP_121083683.1">
    <property type="nucleotide sequence ID" value="NZ_RBZU01000001.1"/>
</dbReference>
<dbReference type="InterPro" id="IPR010835">
    <property type="entry name" value="DUF1439"/>
</dbReference>
<sequence length="216" mass="23571">MKQGIRSEARHGSPSEHGVRRRRTVIGLAALAGLLASAAMPRVGLRVVRASPMFPFIPNHYTFSHDQVFGAIARKFPYHRAMAQVFDLALTNPGVAFEPEANRVAVSADVALTSPFLNAPVHGSLTLNTQLVYDPQTLSIQLERPAVERTEFGPSADAYKPQIDAALTAATQQLLDHYPIYTFKPEQLTFAGAQFEPGAITVLKDGIKVEIVQRTP</sequence>
<evidence type="ECO:0000313" key="2">
    <source>
        <dbReference type="Proteomes" id="UP000270342"/>
    </source>
</evidence>
<dbReference type="AlphaFoldDB" id="A0A494Y8U8"/>
<dbReference type="Pfam" id="PF07273">
    <property type="entry name" value="DUF1439"/>
    <property type="match status" value="1"/>
</dbReference>
<gene>
    <name evidence="1" type="ORF">D7S86_04190</name>
</gene>
<comment type="caution">
    <text evidence="1">The sequence shown here is derived from an EMBL/GenBank/DDBJ whole genome shotgun (WGS) entry which is preliminary data.</text>
</comment>
<reference evidence="1 2" key="1">
    <citation type="submission" date="2018-10" db="EMBL/GenBank/DDBJ databases">
        <title>Robbsia sp. DHC34, isolated from soil.</title>
        <authorList>
            <person name="Gao Z.-H."/>
            <person name="Qiu L.-H."/>
        </authorList>
    </citation>
    <scope>NUCLEOTIDE SEQUENCE [LARGE SCALE GENOMIC DNA]</scope>
    <source>
        <strain evidence="1 2">DHC34</strain>
    </source>
</reference>
<accession>A0A494Y8U8</accession>
<protein>
    <submittedName>
        <fullName evidence="1">DUF1439 domain-containing protein</fullName>
    </submittedName>
</protein>
<keyword evidence="2" id="KW-1185">Reference proteome</keyword>